<evidence type="ECO:0000313" key="2">
    <source>
        <dbReference type="Proteomes" id="UP000006755"/>
    </source>
</evidence>
<comment type="caution">
    <text evidence="1">The sequence shown here is derived from an EMBL/GenBank/DDBJ whole genome shotgun (WGS) entry which is preliminary data.</text>
</comment>
<dbReference type="STRING" id="745411.B3C1_09737"/>
<gene>
    <name evidence="1" type="ORF">B3C1_09737</name>
</gene>
<accession>K2JTI8</accession>
<dbReference type="EMBL" id="AMRI01000012">
    <property type="protein sequence ID" value="EKE73669.1"/>
    <property type="molecule type" value="Genomic_DNA"/>
</dbReference>
<organism evidence="1 2">
    <name type="scientific">Gallaecimonas xiamenensis 3-C-1</name>
    <dbReference type="NCBI Taxonomy" id="745411"/>
    <lineage>
        <taxon>Bacteria</taxon>
        <taxon>Pseudomonadati</taxon>
        <taxon>Pseudomonadota</taxon>
        <taxon>Gammaproteobacteria</taxon>
        <taxon>Enterobacterales</taxon>
        <taxon>Gallaecimonadaceae</taxon>
        <taxon>Gallaecimonas</taxon>
    </lineage>
</organism>
<dbReference type="OrthoDB" id="7056878at2"/>
<dbReference type="RefSeq" id="WP_008484534.1">
    <property type="nucleotide sequence ID" value="NZ_AMRI01000012.1"/>
</dbReference>
<name>K2JTI8_9GAMM</name>
<sequence length="211" mass="22645">MKRREPWIAAALCLVLGFAVGRLSKLSNAEMAAKLVQTQTDSTVAQARSEALAATNEALRGQLATLVADNQRQAADLDRLGQALSPQDNLVRVQQLAMVAEGEGAWRYELALMGVGGRAIKGRLGLQLSGTLNGLPFSLDLVEAANGDKGKAGIDWQPFEVRNLQLLSGRFWLPDGFKPQTLDLHLKAKGLGHSLRHYPWAELAQAASPGG</sequence>
<proteinExistence type="predicted"/>
<reference evidence="1 2" key="1">
    <citation type="journal article" date="2012" name="J. Bacteriol.">
        <title>Genome Sequence of Gallaecimonas xiamenensis Type Strain 3-C-1.</title>
        <authorList>
            <person name="Lai Q."/>
            <person name="Wang L."/>
            <person name="Wang W."/>
            <person name="Shao Z."/>
        </authorList>
    </citation>
    <scope>NUCLEOTIDE SEQUENCE [LARGE SCALE GENOMIC DNA]</scope>
    <source>
        <strain evidence="1 2">3-C-1</strain>
    </source>
</reference>
<dbReference type="Proteomes" id="UP000006755">
    <property type="component" value="Unassembled WGS sequence"/>
</dbReference>
<evidence type="ECO:0000313" key="1">
    <source>
        <dbReference type="EMBL" id="EKE73669.1"/>
    </source>
</evidence>
<dbReference type="AlphaFoldDB" id="K2JTI8"/>
<dbReference type="Pfam" id="PF20567">
    <property type="entry name" value="DUF6776"/>
    <property type="match status" value="1"/>
</dbReference>
<dbReference type="InterPro" id="IPR046703">
    <property type="entry name" value="DUF6776"/>
</dbReference>
<keyword evidence="2" id="KW-1185">Reference proteome</keyword>
<protein>
    <submittedName>
        <fullName evidence="1">Uncharacterized protein</fullName>
    </submittedName>
</protein>